<keyword evidence="4 7" id="KW-1133">Transmembrane helix</keyword>
<comment type="subcellular location">
    <subcellularLocation>
        <location evidence="1">Cell membrane</location>
        <topology evidence="1">Multi-pass membrane protein</topology>
    </subcellularLocation>
</comment>
<evidence type="ECO:0000256" key="3">
    <source>
        <dbReference type="ARBA" id="ARBA00022692"/>
    </source>
</evidence>
<feature type="region of interest" description="Disordered" evidence="6">
    <location>
        <begin position="1"/>
        <end position="269"/>
    </location>
</feature>
<evidence type="ECO:0000256" key="7">
    <source>
        <dbReference type="SAM" id="Phobius"/>
    </source>
</evidence>
<dbReference type="Proteomes" id="UP001612741">
    <property type="component" value="Unassembled WGS sequence"/>
</dbReference>
<keyword evidence="10" id="KW-1185">Reference proteome</keyword>
<evidence type="ECO:0000313" key="9">
    <source>
        <dbReference type="EMBL" id="MFI6499787.1"/>
    </source>
</evidence>
<proteinExistence type="predicted"/>
<name>A0ABW7YVQ6_9ACTN</name>
<keyword evidence="3 7" id="KW-0812">Transmembrane</keyword>
<keyword evidence="2" id="KW-1003">Cell membrane</keyword>
<dbReference type="InterPro" id="IPR051791">
    <property type="entry name" value="Pra-immunoreactive"/>
</dbReference>
<dbReference type="InterPro" id="IPR010432">
    <property type="entry name" value="RDD"/>
</dbReference>
<dbReference type="Pfam" id="PF06271">
    <property type="entry name" value="RDD"/>
    <property type="match status" value="1"/>
</dbReference>
<evidence type="ECO:0000256" key="2">
    <source>
        <dbReference type="ARBA" id="ARBA00022475"/>
    </source>
</evidence>
<feature type="compositionally biased region" description="Low complexity" evidence="6">
    <location>
        <begin position="49"/>
        <end position="269"/>
    </location>
</feature>
<feature type="transmembrane region" description="Helical" evidence="7">
    <location>
        <begin position="305"/>
        <end position="327"/>
    </location>
</feature>
<feature type="compositionally biased region" description="Pro residues" evidence="6">
    <location>
        <begin position="1"/>
        <end position="10"/>
    </location>
</feature>
<comment type="caution">
    <text evidence="9">The sequence shown here is derived from an EMBL/GenBank/DDBJ whole genome shotgun (WGS) entry which is preliminary data.</text>
</comment>
<organism evidence="9 10">
    <name type="scientific">Nonomuraea typhae</name>
    <dbReference type="NCBI Taxonomy" id="2603600"/>
    <lineage>
        <taxon>Bacteria</taxon>
        <taxon>Bacillati</taxon>
        <taxon>Actinomycetota</taxon>
        <taxon>Actinomycetes</taxon>
        <taxon>Streptosporangiales</taxon>
        <taxon>Streptosporangiaceae</taxon>
        <taxon>Nonomuraea</taxon>
    </lineage>
</organism>
<evidence type="ECO:0000256" key="6">
    <source>
        <dbReference type="SAM" id="MobiDB-lite"/>
    </source>
</evidence>
<evidence type="ECO:0000256" key="5">
    <source>
        <dbReference type="ARBA" id="ARBA00023136"/>
    </source>
</evidence>
<dbReference type="PANTHER" id="PTHR36115:SF4">
    <property type="entry name" value="MEMBRANE PROTEIN"/>
    <property type="match status" value="1"/>
</dbReference>
<reference evidence="9 10" key="1">
    <citation type="submission" date="2024-10" db="EMBL/GenBank/DDBJ databases">
        <title>The Natural Products Discovery Center: Release of the First 8490 Sequenced Strains for Exploring Actinobacteria Biosynthetic Diversity.</title>
        <authorList>
            <person name="Kalkreuter E."/>
            <person name="Kautsar S.A."/>
            <person name="Yang D."/>
            <person name="Bader C.D."/>
            <person name="Teijaro C.N."/>
            <person name="Fluegel L."/>
            <person name="Davis C.M."/>
            <person name="Simpson J.R."/>
            <person name="Lauterbach L."/>
            <person name="Steele A.D."/>
            <person name="Gui C."/>
            <person name="Meng S."/>
            <person name="Li G."/>
            <person name="Viehrig K."/>
            <person name="Ye F."/>
            <person name="Su P."/>
            <person name="Kiefer A.F."/>
            <person name="Nichols A."/>
            <person name="Cepeda A.J."/>
            <person name="Yan W."/>
            <person name="Fan B."/>
            <person name="Jiang Y."/>
            <person name="Adhikari A."/>
            <person name="Zheng C.-J."/>
            <person name="Schuster L."/>
            <person name="Cowan T.M."/>
            <person name="Smanski M.J."/>
            <person name="Chevrette M.G."/>
            <person name="De Carvalho L.P.S."/>
            <person name="Shen B."/>
        </authorList>
    </citation>
    <scope>NUCLEOTIDE SEQUENCE [LARGE SCALE GENOMIC DNA]</scope>
    <source>
        <strain evidence="9 10">NPDC050545</strain>
    </source>
</reference>
<dbReference type="EMBL" id="JBITGY010000005">
    <property type="protein sequence ID" value="MFI6499787.1"/>
    <property type="molecule type" value="Genomic_DNA"/>
</dbReference>
<gene>
    <name evidence="9" type="ORF">ACIBG2_20525</name>
</gene>
<accession>A0ABW7YVQ6</accession>
<evidence type="ECO:0000256" key="1">
    <source>
        <dbReference type="ARBA" id="ARBA00004651"/>
    </source>
</evidence>
<feature type="transmembrane region" description="Helical" evidence="7">
    <location>
        <begin position="339"/>
        <end position="359"/>
    </location>
</feature>
<dbReference type="PANTHER" id="PTHR36115">
    <property type="entry name" value="PROLINE-RICH ANTIGEN HOMOLOG-RELATED"/>
    <property type="match status" value="1"/>
</dbReference>
<protein>
    <submittedName>
        <fullName evidence="9">RDD family protein</fullName>
    </submittedName>
</protein>
<evidence type="ECO:0000256" key="4">
    <source>
        <dbReference type="ARBA" id="ARBA00022989"/>
    </source>
</evidence>
<feature type="transmembrane region" description="Helical" evidence="7">
    <location>
        <begin position="408"/>
        <end position="428"/>
    </location>
</feature>
<feature type="domain" description="RDD" evidence="8">
    <location>
        <begin position="291"/>
        <end position="449"/>
    </location>
</feature>
<keyword evidence="5 7" id="KW-0472">Membrane</keyword>
<evidence type="ECO:0000259" key="8">
    <source>
        <dbReference type="Pfam" id="PF06271"/>
    </source>
</evidence>
<evidence type="ECO:0000313" key="10">
    <source>
        <dbReference type="Proteomes" id="UP001612741"/>
    </source>
</evidence>
<sequence length="456" mass="49013">MSTGQPPYPQDDPGDNSGTPEYGQNTAGRAPGEADPDVTVVGYRHDADPYGQQGYGQQQPQYGQQAPSQPGYGQQPSSQGGYGQQPQYGQQQGYGQQPQPGYGQQQYGQQPGSQPGYGQQPQYGQQQPQHGQPDYGQQPQPDYGQQPQPGYGQQPQSQPGYGQQAPSQPGYGQQPQSQPGYGQQPQSQPGYGQQPQSQPGYGQQPNYEQQPQYGQQPPGYGQPDYGQQQPGYGQQPSSGQQYAQPGYGQQPQYGQQQYGQPQAYGQQQPGYGQAYGKPVGVQPPGAPAPLAEWWQRLVARIIDGVLFGIVFWVVNIIFLGLLMATYSSASGTSSGFLGFSGWLFGFLQYALIAVIYVAYDLIMTKMNGQTLGKLVMGIKVVPVGNAMPPGGLPTNVAFLRAGVTWGGYALMGLIPILGWLLGLAAVAVNGASQLWDKPLQQTFADKFAKTVVVKIK</sequence>
<dbReference type="RefSeq" id="WP_397083307.1">
    <property type="nucleotide sequence ID" value="NZ_JBITGY010000005.1"/>
</dbReference>
<feature type="compositionally biased region" description="Polar residues" evidence="6">
    <location>
        <begin position="16"/>
        <end position="27"/>
    </location>
</feature>